<gene>
    <name evidence="2" type="ORF">SAY87_013255</name>
</gene>
<name>A0AAN7QCU2_9MYRT</name>
<dbReference type="EMBL" id="JAXIOK010000008">
    <property type="protein sequence ID" value="KAK4763817.1"/>
    <property type="molecule type" value="Genomic_DNA"/>
</dbReference>
<keyword evidence="1" id="KW-0378">Hydrolase</keyword>
<reference evidence="2 3" key="1">
    <citation type="journal article" date="2023" name="Hortic Res">
        <title>Pangenome of water caltrop reveals structural variations and asymmetric subgenome divergence after allopolyploidization.</title>
        <authorList>
            <person name="Zhang X."/>
            <person name="Chen Y."/>
            <person name="Wang L."/>
            <person name="Yuan Y."/>
            <person name="Fang M."/>
            <person name="Shi L."/>
            <person name="Lu R."/>
            <person name="Comes H.P."/>
            <person name="Ma Y."/>
            <person name="Chen Y."/>
            <person name="Huang G."/>
            <person name="Zhou Y."/>
            <person name="Zheng Z."/>
            <person name="Qiu Y."/>
        </authorList>
    </citation>
    <scope>NUCLEOTIDE SEQUENCE [LARGE SCALE GENOMIC DNA]</scope>
    <source>
        <tissue evidence="2">Roots</tissue>
    </source>
</reference>
<organism evidence="2 3">
    <name type="scientific">Trapa incisa</name>
    <dbReference type="NCBI Taxonomy" id="236973"/>
    <lineage>
        <taxon>Eukaryota</taxon>
        <taxon>Viridiplantae</taxon>
        <taxon>Streptophyta</taxon>
        <taxon>Embryophyta</taxon>
        <taxon>Tracheophyta</taxon>
        <taxon>Spermatophyta</taxon>
        <taxon>Magnoliopsida</taxon>
        <taxon>eudicotyledons</taxon>
        <taxon>Gunneridae</taxon>
        <taxon>Pentapetalae</taxon>
        <taxon>rosids</taxon>
        <taxon>malvids</taxon>
        <taxon>Myrtales</taxon>
        <taxon>Lythraceae</taxon>
        <taxon>Trapa</taxon>
    </lineage>
</organism>
<evidence type="ECO:0000313" key="2">
    <source>
        <dbReference type="EMBL" id="KAK4763817.1"/>
    </source>
</evidence>
<dbReference type="InterPro" id="IPR044993">
    <property type="entry name" value="BXL"/>
</dbReference>
<dbReference type="GO" id="GO:0031222">
    <property type="term" value="P:arabinan catabolic process"/>
    <property type="evidence" value="ECO:0007669"/>
    <property type="project" value="TreeGrafter"/>
</dbReference>
<dbReference type="GO" id="GO:0046556">
    <property type="term" value="F:alpha-L-arabinofuranosidase activity"/>
    <property type="evidence" value="ECO:0007669"/>
    <property type="project" value="TreeGrafter"/>
</dbReference>
<proteinExistence type="predicted"/>
<dbReference type="Gene3D" id="3.40.50.1700">
    <property type="entry name" value="Glycoside hydrolase family 3 C-terminal domain"/>
    <property type="match status" value="1"/>
</dbReference>
<dbReference type="PANTHER" id="PTHR42721:SF45">
    <property type="entry name" value="BETA-D-XYLOSIDASE 2-RELATED"/>
    <property type="match status" value="1"/>
</dbReference>
<dbReference type="AlphaFoldDB" id="A0AAN7QCU2"/>
<dbReference type="InterPro" id="IPR036881">
    <property type="entry name" value="Glyco_hydro_3_C_sf"/>
</dbReference>
<dbReference type="PANTHER" id="PTHR42721">
    <property type="entry name" value="SUGAR HYDROLASE-RELATED"/>
    <property type="match status" value="1"/>
</dbReference>
<evidence type="ECO:0000256" key="1">
    <source>
        <dbReference type="ARBA" id="ARBA00022801"/>
    </source>
</evidence>
<protein>
    <submittedName>
        <fullName evidence="2">Uncharacterized protein</fullName>
    </submittedName>
</protein>
<comment type="caution">
    <text evidence="2">The sequence shown here is derived from an EMBL/GenBank/DDBJ whole genome shotgun (WGS) entry which is preliminary data.</text>
</comment>
<keyword evidence="3" id="KW-1185">Reference proteome</keyword>
<accession>A0AAN7QCU2</accession>
<dbReference type="SUPFAM" id="SSF52279">
    <property type="entry name" value="Beta-D-glucan exohydrolase, C-terminal domain"/>
    <property type="match status" value="1"/>
</dbReference>
<dbReference type="GO" id="GO:0045493">
    <property type="term" value="P:xylan catabolic process"/>
    <property type="evidence" value="ECO:0007669"/>
    <property type="project" value="InterPro"/>
</dbReference>
<evidence type="ECO:0000313" key="3">
    <source>
        <dbReference type="Proteomes" id="UP001345219"/>
    </source>
</evidence>
<sequence>MGPSLINISMFFGPNVVDLLFQVAKELDRYIVPECDSVEVFYGKQHFTSTPEQSNLKHIPLEQQLPMTWYPHEYLASVSMTNMAMKSSPSKGCPGRTYRFYDGLVVCPFGHGLSYTSFIHSIVSALSVFIVPLDDHRTTNTSTLDKAIKVTHTK</sequence>
<dbReference type="Proteomes" id="UP001345219">
    <property type="component" value="Chromosome 11"/>
</dbReference>
<dbReference type="GO" id="GO:0009044">
    <property type="term" value="F:xylan 1,4-beta-xylosidase activity"/>
    <property type="evidence" value="ECO:0007669"/>
    <property type="project" value="InterPro"/>
</dbReference>